<protein>
    <submittedName>
        <fullName evidence="3">Alpha/beta fold hydrolase</fullName>
    </submittedName>
</protein>
<dbReference type="GO" id="GO:0016787">
    <property type="term" value="F:hydrolase activity"/>
    <property type="evidence" value="ECO:0007669"/>
    <property type="project" value="UniProtKB-KW"/>
</dbReference>
<dbReference type="KEGG" id="nah:F5544_03860"/>
<dbReference type="EMBL" id="CP046172">
    <property type="protein sequence ID" value="QIS08686.1"/>
    <property type="molecule type" value="Genomic_DNA"/>
</dbReference>
<dbReference type="InterPro" id="IPR000073">
    <property type="entry name" value="AB_hydrolase_1"/>
</dbReference>
<keyword evidence="3" id="KW-0378">Hydrolase</keyword>
<name>A0A6G9Y6I4_9NOCA</name>
<organism evidence="3 4">
    <name type="scientific">Nocardia arthritidis</name>
    <dbReference type="NCBI Taxonomy" id="228602"/>
    <lineage>
        <taxon>Bacteria</taxon>
        <taxon>Bacillati</taxon>
        <taxon>Actinomycetota</taxon>
        <taxon>Actinomycetes</taxon>
        <taxon>Mycobacteriales</taxon>
        <taxon>Nocardiaceae</taxon>
        <taxon>Nocardia</taxon>
    </lineage>
</organism>
<reference evidence="3 4" key="1">
    <citation type="journal article" date="2019" name="ACS Chem. Biol.">
        <title>Identification and Mobilization of a Cryptic Antibiotic Biosynthesis Gene Locus from a Human-Pathogenic Nocardia Isolate.</title>
        <authorList>
            <person name="Herisse M."/>
            <person name="Ishida K."/>
            <person name="Porter J.L."/>
            <person name="Howden B."/>
            <person name="Hertweck C."/>
            <person name="Stinear T.P."/>
            <person name="Pidot S.J."/>
        </authorList>
    </citation>
    <scope>NUCLEOTIDE SEQUENCE [LARGE SCALE GENOMIC DNA]</scope>
    <source>
        <strain evidence="3 4">AUSMDU00012717</strain>
    </source>
</reference>
<feature type="region of interest" description="Disordered" evidence="1">
    <location>
        <begin position="1"/>
        <end position="28"/>
    </location>
</feature>
<proteinExistence type="predicted"/>
<evidence type="ECO:0000259" key="2">
    <source>
        <dbReference type="Pfam" id="PF12697"/>
    </source>
</evidence>
<dbReference type="InterPro" id="IPR050266">
    <property type="entry name" value="AB_hydrolase_sf"/>
</dbReference>
<dbReference type="Gene3D" id="3.40.50.1820">
    <property type="entry name" value="alpha/beta hydrolase"/>
    <property type="match status" value="1"/>
</dbReference>
<accession>A0A6G9Y6I4</accession>
<evidence type="ECO:0000313" key="3">
    <source>
        <dbReference type="EMBL" id="QIS08686.1"/>
    </source>
</evidence>
<dbReference type="Proteomes" id="UP000503540">
    <property type="component" value="Chromosome"/>
</dbReference>
<feature type="compositionally biased region" description="Low complexity" evidence="1">
    <location>
        <begin position="14"/>
        <end position="23"/>
    </location>
</feature>
<evidence type="ECO:0000313" key="4">
    <source>
        <dbReference type="Proteomes" id="UP000503540"/>
    </source>
</evidence>
<dbReference type="InterPro" id="IPR029058">
    <property type="entry name" value="AB_hydrolase_fold"/>
</dbReference>
<dbReference type="PRINTS" id="PR00111">
    <property type="entry name" value="ABHYDROLASE"/>
</dbReference>
<dbReference type="PANTHER" id="PTHR43798:SF33">
    <property type="entry name" value="HYDROLASE, PUTATIVE (AFU_ORTHOLOGUE AFUA_2G14860)-RELATED"/>
    <property type="match status" value="1"/>
</dbReference>
<evidence type="ECO:0000256" key="1">
    <source>
        <dbReference type="SAM" id="MobiDB-lite"/>
    </source>
</evidence>
<sequence>MTHRRCSDGGGAMAGSAQAATTGEMNVRSDGPADAATVLLIHGFAGSLHWFDRVTELLVPAYRVLRVDLRGHGRTGGRSGFDPESQSRAIISALDALDIRDAVALGHSFGADVALAVGRRSERVSGVGIIGQAPDFSYSKLPAAGVLLTLPVLGALLHRLTPAAAIRFGMRTAFARGFAARDAFDRPDRPVLDYRAMHPGMFREVLVDRPARLRGEPLDAQLRAIAKPALVIHGSADQLYDTARTVARYTAAGARVEVVDGAGHSPNIERPNEFARLVGEFRTETGLRAG</sequence>
<gene>
    <name evidence="3" type="ORF">F5544_03860</name>
</gene>
<dbReference type="GO" id="GO:0016020">
    <property type="term" value="C:membrane"/>
    <property type="evidence" value="ECO:0007669"/>
    <property type="project" value="TreeGrafter"/>
</dbReference>
<keyword evidence="4" id="KW-1185">Reference proteome</keyword>
<dbReference type="SUPFAM" id="SSF53474">
    <property type="entry name" value="alpha/beta-Hydrolases"/>
    <property type="match status" value="1"/>
</dbReference>
<dbReference type="AlphaFoldDB" id="A0A6G9Y6I4"/>
<feature type="domain" description="AB hydrolase-1" evidence="2">
    <location>
        <begin position="38"/>
        <end position="276"/>
    </location>
</feature>
<dbReference type="Pfam" id="PF12697">
    <property type="entry name" value="Abhydrolase_6"/>
    <property type="match status" value="1"/>
</dbReference>
<dbReference type="PANTHER" id="PTHR43798">
    <property type="entry name" value="MONOACYLGLYCEROL LIPASE"/>
    <property type="match status" value="1"/>
</dbReference>